<comment type="caution">
    <text evidence="2">The sequence shown here is derived from an EMBL/GenBank/DDBJ whole genome shotgun (WGS) entry which is preliminary data.</text>
</comment>
<dbReference type="EMBL" id="VNJI01000023">
    <property type="protein sequence ID" value="TVY08441.1"/>
    <property type="molecule type" value="Genomic_DNA"/>
</dbReference>
<evidence type="ECO:0000313" key="3">
    <source>
        <dbReference type="Proteomes" id="UP000317036"/>
    </source>
</evidence>
<feature type="compositionally biased region" description="Basic residues" evidence="1">
    <location>
        <begin position="112"/>
        <end position="123"/>
    </location>
</feature>
<dbReference type="AlphaFoldDB" id="A0A559K8I7"/>
<gene>
    <name evidence="2" type="ORF">FPZ49_18570</name>
</gene>
<feature type="compositionally biased region" description="Basic and acidic residues" evidence="1">
    <location>
        <begin position="71"/>
        <end position="81"/>
    </location>
</feature>
<evidence type="ECO:0000256" key="1">
    <source>
        <dbReference type="SAM" id="MobiDB-lite"/>
    </source>
</evidence>
<proteinExistence type="predicted"/>
<keyword evidence="3" id="KW-1185">Reference proteome</keyword>
<name>A0A559K8I7_9BACL</name>
<feature type="region of interest" description="Disordered" evidence="1">
    <location>
        <begin position="71"/>
        <end position="123"/>
    </location>
</feature>
<reference evidence="2 3" key="1">
    <citation type="submission" date="2019-07" db="EMBL/GenBank/DDBJ databases">
        <authorList>
            <person name="Kim J."/>
        </authorList>
    </citation>
    <scope>NUCLEOTIDE SEQUENCE [LARGE SCALE GENOMIC DNA]</scope>
    <source>
        <strain evidence="2 3">JC52</strain>
    </source>
</reference>
<accession>A0A559K8I7</accession>
<organism evidence="2 3">
    <name type="scientific">Paenibacillus cremeus</name>
    <dbReference type="NCBI Taxonomy" id="2163881"/>
    <lineage>
        <taxon>Bacteria</taxon>
        <taxon>Bacillati</taxon>
        <taxon>Bacillota</taxon>
        <taxon>Bacilli</taxon>
        <taxon>Bacillales</taxon>
        <taxon>Paenibacillaceae</taxon>
        <taxon>Paenibacillus</taxon>
    </lineage>
</organism>
<dbReference type="RefSeq" id="WP_144849690.1">
    <property type="nucleotide sequence ID" value="NZ_VNJI01000023.1"/>
</dbReference>
<protein>
    <submittedName>
        <fullName evidence="2">Uncharacterized protein</fullName>
    </submittedName>
</protein>
<sequence>MTFREIVTSDELKALLSSEEGSDLQDTGSTRRFAGRGPELELESLKEKVARLEEIVLKLSDRLKQLDEERALEQEKDERPLEALSLVPVELGQDGTPAGTKEPEALTSRLEKHGRKKGGGWFR</sequence>
<evidence type="ECO:0000313" key="2">
    <source>
        <dbReference type="EMBL" id="TVY08441.1"/>
    </source>
</evidence>
<dbReference type="Proteomes" id="UP000317036">
    <property type="component" value="Unassembled WGS sequence"/>
</dbReference>